<comment type="caution">
    <text evidence="9">The sequence shown here is derived from an EMBL/GenBank/DDBJ whole genome shotgun (WGS) entry which is preliminary data.</text>
</comment>
<evidence type="ECO:0000256" key="2">
    <source>
        <dbReference type="ARBA" id="ARBA00022603"/>
    </source>
</evidence>
<dbReference type="PANTHER" id="PTHR43409:SF7">
    <property type="entry name" value="BLL1977 PROTEIN"/>
    <property type="match status" value="1"/>
</dbReference>
<keyword evidence="4" id="KW-0949">S-adenosyl-L-methionine</keyword>
<dbReference type="InterPro" id="IPR023404">
    <property type="entry name" value="rSAM_horseshoe"/>
</dbReference>
<dbReference type="CDD" id="cd01335">
    <property type="entry name" value="Radical_SAM"/>
    <property type="match status" value="1"/>
</dbReference>
<dbReference type="GO" id="GO:0051539">
    <property type="term" value="F:4 iron, 4 sulfur cluster binding"/>
    <property type="evidence" value="ECO:0007669"/>
    <property type="project" value="UniProtKB-KW"/>
</dbReference>
<dbReference type="SFLD" id="SFLDG01123">
    <property type="entry name" value="methyltransferase_(Class_B)"/>
    <property type="match status" value="1"/>
</dbReference>
<dbReference type="GO" id="GO:0046872">
    <property type="term" value="F:metal ion binding"/>
    <property type="evidence" value="ECO:0007669"/>
    <property type="project" value="UniProtKB-KW"/>
</dbReference>
<dbReference type="InterPro" id="IPR006638">
    <property type="entry name" value="Elp3/MiaA/NifB-like_rSAM"/>
</dbReference>
<evidence type="ECO:0000256" key="6">
    <source>
        <dbReference type="ARBA" id="ARBA00023004"/>
    </source>
</evidence>
<evidence type="ECO:0000256" key="1">
    <source>
        <dbReference type="ARBA" id="ARBA00001966"/>
    </source>
</evidence>
<dbReference type="PROSITE" id="PS51918">
    <property type="entry name" value="RADICAL_SAM"/>
    <property type="match status" value="1"/>
</dbReference>
<evidence type="ECO:0000256" key="5">
    <source>
        <dbReference type="ARBA" id="ARBA00022723"/>
    </source>
</evidence>
<evidence type="ECO:0000259" key="8">
    <source>
        <dbReference type="PROSITE" id="PS51918"/>
    </source>
</evidence>
<dbReference type="InterPro" id="IPR034466">
    <property type="entry name" value="Methyltransferase_Class_B"/>
</dbReference>
<dbReference type="InterPro" id="IPR007197">
    <property type="entry name" value="rSAM"/>
</dbReference>
<keyword evidence="6" id="KW-0408">Iron</keyword>
<keyword evidence="3" id="KW-0808">Transferase</keyword>
<protein>
    <recommendedName>
        <fullName evidence="8">Radical SAM core domain-containing protein</fullName>
    </recommendedName>
</protein>
<feature type="domain" description="Radical SAM core" evidence="8">
    <location>
        <begin position="188"/>
        <end position="416"/>
    </location>
</feature>
<dbReference type="GO" id="GO:0003824">
    <property type="term" value="F:catalytic activity"/>
    <property type="evidence" value="ECO:0007669"/>
    <property type="project" value="InterPro"/>
</dbReference>
<dbReference type="EMBL" id="MEUI01000015">
    <property type="protein sequence ID" value="OGC34510.1"/>
    <property type="molecule type" value="Genomic_DNA"/>
</dbReference>
<organism evidence="9 10">
    <name type="scientific">candidate division WOR-1 bacterium RIFOXYC2_FULL_41_25</name>
    <dbReference type="NCBI Taxonomy" id="1802586"/>
    <lineage>
        <taxon>Bacteria</taxon>
        <taxon>Bacillati</taxon>
        <taxon>Saganbacteria</taxon>
    </lineage>
</organism>
<dbReference type="Pfam" id="PF04055">
    <property type="entry name" value="Radical_SAM"/>
    <property type="match status" value="1"/>
</dbReference>
<reference evidence="9 10" key="1">
    <citation type="journal article" date="2016" name="Nat. Commun.">
        <title>Thousands of microbial genomes shed light on interconnected biogeochemical processes in an aquifer system.</title>
        <authorList>
            <person name="Anantharaman K."/>
            <person name="Brown C.T."/>
            <person name="Hug L.A."/>
            <person name="Sharon I."/>
            <person name="Castelle C.J."/>
            <person name="Probst A.J."/>
            <person name="Thomas B.C."/>
            <person name="Singh A."/>
            <person name="Wilkins M.J."/>
            <person name="Karaoz U."/>
            <person name="Brodie E.L."/>
            <person name="Williams K.H."/>
            <person name="Hubbard S.S."/>
            <person name="Banfield J.F."/>
        </authorList>
    </citation>
    <scope>NUCLEOTIDE SEQUENCE [LARGE SCALE GENOMIC DNA]</scope>
</reference>
<dbReference type="SUPFAM" id="SSF102114">
    <property type="entry name" value="Radical SAM enzymes"/>
    <property type="match status" value="1"/>
</dbReference>
<accession>A0A1F4TPQ0</accession>
<gene>
    <name evidence="9" type="ORF">A2462_04405</name>
</gene>
<evidence type="ECO:0000256" key="3">
    <source>
        <dbReference type="ARBA" id="ARBA00022679"/>
    </source>
</evidence>
<name>A0A1F4TPQ0_UNCSA</name>
<proteinExistence type="predicted"/>
<dbReference type="SMART" id="SM00729">
    <property type="entry name" value="Elp3"/>
    <property type="match status" value="1"/>
</dbReference>
<dbReference type="InterPro" id="IPR051198">
    <property type="entry name" value="BchE-like"/>
</dbReference>
<sequence length="444" mass="50872">MKVLLVNPSWGELVSGKARIYNWAFPPLDLLNLSAILKTQGQLTRVLDLRAKPKPGPELKTDFAWADKIILTTSPLDRWQCPNLEIEKVFQLCQLIDNKEKLIMIGVHGTIFPEYILRETEAKVLVRGEPEKTVAKIFSGRPLSEIKGVSYLRDGELVSNPDQDLIDLNQLPIPDYEAVDIADYRYEFLGDRYALLQFSRGCPFDCVFCLKKMYGQGVRRKEPEKFIEEVDYVVNKVGAKSIYFYDLTFTAHKPSVYKICELIKQRGYKFKWCCQTRAELVDPGLLKEMKSAGCELIHFGVESGDQNISNGLEKRINLEQIKAGIMAAKSAGIRTACFFMFGFPGETRAAMKKTIDFALELDPDYASFHIAIPYAGTKFYALIDGSQKYPEMYTQEVSAFELNKIMRRAFLRFYLRPGYIIKKLLMRPRDLLAKFGLFLSFIRK</sequence>
<dbReference type="PANTHER" id="PTHR43409">
    <property type="entry name" value="ANAEROBIC MAGNESIUM-PROTOPORPHYRIN IX MONOMETHYL ESTER CYCLASE-RELATED"/>
    <property type="match status" value="1"/>
</dbReference>
<comment type="cofactor">
    <cofactor evidence="1">
        <name>[4Fe-4S] cluster</name>
        <dbReference type="ChEBI" id="CHEBI:49883"/>
    </cofactor>
</comment>
<dbReference type="AlphaFoldDB" id="A0A1F4TPQ0"/>
<dbReference type="SFLD" id="SFLDG01082">
    <property type="entry name" value="B12-binding_domain_containing"/>
    <property type="match status" value="1"/>
</dbReference>
<dbReference type="InterPro" id="IPR058240">
    <property type="entry name" value="rSAM_sf"/>
</dbReference>
<evidence type="ECO:0000313" key="10">
    <source>
        <dbReference type="Proteomes" id="UP000177309"/>
    </source>
</evidence>
<evidence type="ECO:0000313" key="9">
    <source>
        <dbReference type="EMBL" id="OGC34510.1"/>
    </source>
</evidence>
<dbReference type="Proteomes" id="UP000177309">
    <property type="component" value="Unassembled WGS sequence"/>
</dbReference>
<keyword evidence="2" id="KW-0489">Methyltransferase</keyword>
<dbReference type="SFLD" id="SFLDS00029">
    <property type="entry name" value="Radical_SAM"/>
    <property type="match status" value="1"/>
</dbReference>
<evidence type="ECO:0000256" key="4">
    <source>
        <dbReference type="ARBA" id="ARBA00022691"/>
    </source>
</evidence>
<keyword evidence="5" id="KW-0479">Metal-binding</keyword>
<evidence type="ECO:0000256" key="7">
    <source>
        <dbReference type="ARBA" id="ARBA00023014"/>
    </source>
</evidence>
<keyword evidence="7" id="KW-0411">Iron-sulfur</keyword>
<dbReference type="Gene3D" id="3.80.30.20">
    <property type="entry name" value="tm_1862 like domain"/>
    <property type="match status" value="1"/>
</dbReference>